<keyword evidence="6" id="KW-1185">Reference proteome</keyword>
<dbReference type="GO" id="GO:0008460">
    <property type="term" value="F:dTDP-glucose 4,6-dehydratase activity"/>
    <property type="evidence" value="ECO:0007669"/>
    <property type="project" value="UniProtKB-EC"/>
</dbReference>
<dbReference type="EC" id="4.2.1.46" evidence="5"/>
<evidence type="ECO:0000256" key="2">
    <source>
        <dbReference type="ARBA" id="ARBA00023027"/>
    </source>
</evidence>
<feature type="domain" description="NAD(P)-binding" evidence="4">
    <location>
        <begin position="4"/>
        <end position="310"/>
    </location>
</feature>
<dbReference type="Gene3D" id="3.40.50.720">
    <property type="entry name" value="NAD(P)-binding Rossmann-like Domain"/>
    <property type="match status" value="1"/>
</dbReference>
<dbReference type="Proteomes" id="UP000225358">
    <property type="component" value="Segment"/>
</dbReference>
<keyword evidence="2" id="KW-0520">NAD</keyword>
<protein>
    <submittedName>
        <fullName evidence="5">dTDP-glucose 4,6-dehydratase</fullName>
        <ecNumber evidence="5">4.2.1.46</ecNumber>
    </submittedName>
</protein>
<dbReference type="NCBIfam" id="TIGR01181">
    <property type="entry name" value="dTDP_gluc_dehyt"/>
    <property type="match status" value="1"/>
</dbReference>
<evidence type="ECO:0000313" key="6">
    <source>
        <dbReference type="Proteomes" id="UP000225358"/>
    </source>
</evidence>
<dbReference type="Pfam" id="PF16363">
    <property type="entry name" value="GDP_Man_Dehyd"/>
    <property type="match status" value="1"/>
</dbReference>
<dbReference type="SUPFAM" id="SSF51735">
    <property type="entry name" value="NAD(P)-binding Rossmann-fold domains"/>
    <property type="match status" value="1"/>
</dbReference>
<dbReference type="EMBL" id="KX552041">
    <property type="protein sequence ID" value="AOQ27244.1"/>
    <property type="molecule type" value="Genomic_DNA"/>
</dbReference>
<dbReference type="InterPro" id="IPR016040">
    <property type="entry name" value="NAD(P)-bd_dom"/>
</dbReference>
<evidence type="ECO:0000256" key="3">
    <source>
        <dbReference type="ARBA" id="ARBA00023239"/>
    </source>
</evidence>
<keyword evidence="3 5" id="KW-0456">Lyase</keyword>
<sequence length="330" mass="36953">MRYLVTGGLGFIGSAVVRSLCQDPNNEVFVVDKMGYAADIENVGDITHVKLSITDLANETQVKSLVVECNPDFIIHLAAESHVDNSIKNPRVFIDSNIIGTYNLLEAARLLPKNKLKMFVHVSTDEVYGDMADSGVPFTEETAYAPSSPYSASKAASDHLVKAWYRTYGLPVVITNCSNNFGPYQHPEKLIPKIITSILTNKEIPVYGKGDQVRDWLFVEDHARAILQVATGGEPGQTYNVGTRNPKTNMEIIYMVCDYMDAVHPEAGTYPSSNLITFVEDRKGHDLRYEINPSKIESELGWSANSTFEQDLYSTIEWYLNNPQWWSEKI</sequence>
<dbReference type="GO" id="GO:0009225">
    <property type="term" value="P:nucleotide-sugar metabolic process"/>
    <property type="evidence" value="ECO:0007669"/>
    <property type="project" value="InterPro"/>
</dbReference>
<name>A0A1D7XFE8_9CAUD</name>
<evidence type="ECO:0000259" key="4">
    <source>
        <dbReference type="Pfam" id="PF16363"/>
    </source>
</evidence>
<proteinExistence type="predicted"/>
<comment type="cofactor">
    <cofactor evidence="1">
        <name>NAD(+)</name>
        <dbReference type="ChEBI" id="CHEBI:57540"/>
    </cofactor>
</comment>
<dbReference type="InterPro" id="IPR005888">
    <property type="entry name" value="dTDP_Gluc_deHydtase"/>
</dbReference>
<dbReference type="PANTHER" id="PTHR43000">
    <property type="entry name" value="DTDP-D-GLUCOSE 4,6-DEHYDRATASE-RELATED"/>
    <property type="match status" value="1"/>
</dbReference>
<gene>
    <name evidence="5" type="ORF">ESCO13_00103</name>
</gene>
<evidence type="ECO:0000313" key="5">
    <source>
        <dbReference type="EMBL" id="AOQ27244.1"/>
    </source>
</evidence>
<dbReference type="CDD" id="cd05246">
    <property type="entry name" value="dTDP_GD_SDR_e"/>
    <property type="match status" value="1"/>
</dbReference>
<accession>A0A1D7XFE8</accession>
<organism evidence="5 6">
    <name type="scientific">Escherichia phage ESCO13</name>
    <dbReference type="NCBI Taxonomy" id="1881104"/>
    <lineage>
        <taxon>Viruses</taxon>
        <taxon>Duplodnaviria</taxon>
        <taxon>Heunggongvirae</taxon>
        <taxon>Uroviricota</taxon>
        <taxon>Caudoviricetes</taxon>
        <taxon>Stephanstirmvirinae</taxon>
        <taxon>Phapecoctavirus</taxon>
        <taxon>Phapecoctavirus ESCO13</taxon>
    </lineage>
</organism>
<dbReference type="Gene3D" id="3.90.25.10">
    <property type="entry name" value="UDP-galactose 4-epimerase, domain 1"/>
    <property type="match status" value="1"/>
</dbReference>
<evidence type="ECO:0000256" key="1">
    <source>
        <dbReference type="ARBA" id="ARBA00001911"/>
    </source>
</evidence>
<reference evidence="5" key="1">
    <citation type="submission" date="2017-02" db="EMBL/GenBank/DDBJ databases">
        <title>Complete genome sequence of two Escherichia coli phages, vB_EcoM_ ESCO5 and vB_EcoM_ESCO13, which are related to phAPEC8.</title>
        <authorList>
            <person name="Trotereau A."/>
            <person name="Gonnet M."/>
            <person name="Viardot A."/>
            <person name="Lalmanach A.-C."/>
            <person name="Guabiraba R."/>
            <person name="Chanteloup N."/>
            <person name="Schouler C."/>
        </authorList>
    </citation>
    <scope>NUCLEOTIDE SEQUENCE [LARGE SCALE GENOMIC DNA]</scope>
</reference>
<dbReference type="InterPro" id="IPR036291">
    <property type="entry name" value="NAD(P)-bd_dom_sf"/>
</dbReference>